<dbReference type="InterPro" id="IPR024529">
    <property type="entry name" value="ECF_trnsprt_substrate-spec"/>
</dbReference>
<reference evidence="2 3" key="1">
    <citation type="submission" date="2016-02" db="EMBL/GenBank/DDBJ databases">
        <title>Comparison of Clostridium stercorarium subspecies using comparative genomics and transcriptomics.</title>
        <authorList>
            <person name="Schellenberg J."/>
            <person name="Thallinger G."/>
            <person name="Levin D.B."/>
            <person name="Zhang X."/>
            <person name="Alvare G."/>
            <person name="Fristensky B."/>
            <person name="Sparling R."/>
        </authorList>
    </citation>
    <scope>NUCLEOTIDE SEQUENCE [LARGE SCALE GENOMIC DNA]</scope>
    <source>
        <strain evidence="2 3">DSM 2910</strain>
    </source>
</reference>
<sequence>MRRNSPTNVVLAGFFIALGIVLPSVTGHIPEIGRMLLPMHIPVLLCGYVLGWPYGLAVGFITPLLRSILFGMPPMLSAVAMAFELAAYGFVTGILYKVFEKKNIFIYVTLIISMICGRIVWGIVSLALYGLGFSNSPFTWQVFFAGAVGNAIPGIILQIVLIPAVVIALKRGNLIYNE</sequence>
<dbReference type="Gene3D" id="1.10.1760.20">
    <property type="match status" value="1"/>
</dbReference>
<evidence type="ECO:0000313" key="2">
    <source>
        <dbReference type="EMBL" id="ANW98964.1"/>
    </source>
</evidence>
<evidence type="ECO:0000313" key="3">
    <source>
        <dbReference type="Proteomes" id="UP000092971"/>
    </source>
</evidence>
<dbReference type="RefSeq" id="WP_034840754.1">
    <property type="nucleotide sequence ID" value="NZ_CP014672.1"/>
</dbReference>
<feature type="transmembrane region" description="Helical" evidence="1">
    <location>
        <begin position="37"/>
        <end position="64"/>
    </location>
</feature>
<organism evidence="2 3">
    <name type="scientific">Thermoclostridium stercorarium subsp. thermolacticum DSM 2910</name>
    <dbReference type="NCBI Taxonomy" id="1121336"/>
    <lineage>
        <taxon>Bacteria</taxon>
        <taxon>Bacillati</taxon>
        <taxon>Bacillota</taxon>
        <taxon>Clostridia</taxon>
        <taxon>Eubacteriales</taxon>
        <taxon>Oscillospiraceae</taxon>
        <taxon>Thermoclostridium</taxon>
    </lineage>
</organism>
<name>A0A1B1YDX2_THEST</name>
<feature type="transmembrane region" description="Helical" evidence="1">
    <location>
        <begin position="76"/>
        <end position="98"/>
    </location>
</feature>
<protein>
    <recommendedName>
        <fullName evidence="4">ECF transporter S component</fullName>
    </recommendedName>
</protein>
<gene>
    <name evidence="2" type="ORF">CSTERTH_07965</name>
</gene>
<keyword evidence="1" id="KW-0472">Membrane</keyword>
<dbReference type="AlphaFoldDB" id="A0A1B1YDX2"/>
<evidence type="ECO:0000256" key="1">
    <source>
        <dbReference type="SAM" id="Phobius"/>
    </source>
</evidence>
<dbReference type="EMBL" id="CP014672">
    <property type="protein sequence ID" value="ANW98964.1"/>
    <property type="molecule type" value="Genomic_DNA"/>
</dbReference>
<keyword evidence="1" id="KW-1133">Transmembrane helix</keyword>
<feature type="transmembrane region" description="Helical" evidence="1">
    <location>
        <begin position="104"/>
        <end position="131"/>
    </location>
</feature>
<dbReference type="GO" id="GO:0022857">
    <property type="term" value="F:transmembrane transporter activity"/>
    <property type="evidence" value="ECO:0007669"/>
    <property type="project" value="InterPro"/>
</dbReference>
<dbReference type="OrthoDB" id="9815422at2"/>
<keyword evidence="1" id="KW-0812">Transmembrane</keyword>
<evidence type="ECO:0008006" key="4">
    <source>
        <dbReference type="Google" id="ProtNLM"/>
    </source>
</evidence>
<dbReference type="Proteomes" id="UP000092971">
    <property type="component" value="Chromosome"/>
</dbReference>
<proteinExistence type="predicted"/>
<feature type="transmembrane region" description="Helical" evidence="1">
    <location>
        <begin position="143"/>
        <end position="169"/>
    </location>
</feature>
<accession>A0A1B1YDX2</accession>
<dbReference type="Pfam" id="PF12822">
    <property type="entry name" value="ECF_trnsprt"/>
    <property type="match status" value="1"/>
</dbReference>